<evidence type="ECO:0000313" key="2">
    <source>
        <dbReference type="Proteomes" id="UP000515297"/>
    </source>
</evidence>
<reference evidence="1 2" key="1">
    <citation type="submission" date="2020-08" db="EMBL/GenBank/DDBJ databases">
        <authorList>
            <person name="Liu G."/>
            <person name="Sun C."/>
        </authorList>
    </citation>
    <scope>NUCLEOTIDE SEQUENCE [LARGE SCALE GENOMIC DNA]</scope>
    <source>
        <strain evidence="1 2">OT19</strain>
    </source>
</reference>
<organism evidence="1 2">
    <name type="scientific">Croceicoccus marinus</name>
    <dbReference type="NCBI Taxonomy" id="450378"/>
    <lineage>
        <taxon>Bacteria</taxon>
        <taxon>Pseudomonadati</taxon>
        <taxon>Pseudomonadota</taxon>
        <taxon>Alphaproteobacteria</taxon>
        <taxon>Sphingomonadales</taxon>
        <taxon>Erythrobacteraceae</taxon>
        <taxon>Croceicoccus</taxon>
    </lineage>
</organism>
<dbReference type="AlphaFoldDB" id="A0A7G6VVW4"/>
<proteinExistence type="predicted"/>
<sequence length="107" mass="11676">MYDGSFKVRAMQEGLNVDDEEGITGLPDLPAMRSDAATPPFEAFAHVSKRMLDGYSLLVSSGFRPEAIGMAMLGATVNFYDMLGMREVLPNILRSMADSIDSDDSLH</sequence>
<protein>
    <submittedName>
        <fullName evidence="1">Uncharacterized protein</fullName>
    </submittedName>
</protein>
<gene>
    <name evidence="1" type="ORF">H4O24_04225</name>
</gene>
<accession>A0A7G6VVW4</accession>
<dbReference type="EMBL" id="CP060052">
    <property type="protein sequence ID" value="QNE05879.1"/>
    <property type="molecule type" value="Genomic_DNA"/>
</dbReference>
<evidence type="ECO:0000313" key="1">
    <source>
        <dbReference type="EMBL" id="QNE05879.1"/>
    </source>
</evidence>
<dbReference type="Proteomes" id="UP000515297">
    <property type="component" value="Chromosome"/>
</dbReference>
<name>A0A7G6VVW4_9SPHN</name>
<dbReference type="RefSeq" id="WP_185884929.1">
    <property type="nucleotide sequence ID" value="NZ_CP060052.1"/>
</dbReference>